<comment type="similarity">
    <text evidence="3">Belongs to the sirtuin family. Class III subfamily.</text>
</comment>
<feature type="binding site" evidence="3">
    <location>
        <position position="146"/>
    </location>
    <ligand>
        <name>Zn(2+)</name>
        <dbReference type="ChEBI" id="CHEBI:29105"/>
    </ligand>
</feature>
<dbReference type="HAMAP" id="MF_01121">
    <property type="entry name" value="Sirtuin_ClassIII"/>
    <property type="match status" value="1"/>
</dbReference>
<dbReference type="RefSeq" id="WP_237748469.1">
    <property type="nucleotide sequence ID" value="NZ_AONB01000001.1"/>
</dbReference>
<keyword evidence="2 3" id="KW-0520">NAD</keyword>
<dbReference type="PANTHER" id="PTHR11085">
    <property type="entry name" value="NAD-DEPENDENT PROTEIN DEACYLASE SIRTUIN-5, MITOCHONDRIAL-RELATED"/>
    <property type="match status" value="1"/>
</dbReference>
<dbReference type="Pfam" id="PF02146">
    <property type="entry name" value="SIR2"/>
    <property type="match status" value="1"/>
</dbReference>
<dbReference type="Gene3D" id="3.40.50.1220">
    <property type="entry name" value="TPP-binding domain"/>
    <property type="match status" value="1"/>
</dbReference>
<comment type="function">
    <text evidence="3">NAD-dependent lysine deacetylase and desuccinylase that specifically removes acetyl and succinyl groups on target proteins. Modulates the activities of several proteins which are inactive in their acylated form.</text>
</comment>
<protein>
    <recommendedName>
        <fullName evidence="3">NAD-dependent protein deacylase</fullName>
        <ecNumber evidence="3">2.3.1.286</ecNumber>
    </recommendedName>
    <alternativeName>
        <fullName evidence="3">Regulatory protein SIR2 homolog</fullName>
    </alternativeName>
</protein>
<dbReference type="GO" id="GO:0017136">
    <property type="term" value="F:histone deacetylase activity, NAD-dependent"/>
    <property type="evidence" value="ECO:0007669"/>
    <property type="project" value="TreeGrafter"/>
</dbReference>
<gene>
    <name evidence="6" type="primary">cobB_2</name>
    <name evidence="3" type="synonym">cobB</name>
    <name evidence="6" type="ORF">D791_00298</name>
</gene>
<keyword evidence="3" id="KW-0963">Cytoplasm</keyword>
<dbReference type="InterPro" id="IPR050134">
    <property type="entry name" value="NAD-dep_sirtuin_deacylases"/>
</dbReference>
<dbReference type="InterPro" id="IPR026590">
    <property type="entry name" value="Ssirtuin_cat_dom"/>
</dbReference>
<evidence type="ECO:0000256" key="4">
    <source>
        <dbReference type="PROSITE-ProRule" id="PRU00236"/>
    </source>
</evidence>
<feature type="binding site" evidence="3">
    <location>
        <position position="127"/>
    </location>
    <ligand>
        <name>Zn(2+)</name>
        <dbReference type="ChEBI" id="CHEBI:29105"/>
    </ligand>
</feature>
<feature type="active site" description="Proton acceptor" evidence="3">
    <location>
        <position position="119"/>
    </location>
</feature>
<evidence type="ECO:0000313" key="6">
    <source>
        <dbReference type="EMBL" id="EXJ12955.1"/>
    </source>
</evidence>
<comment type="catalytic activity">
    <reaction evidence="3">
        <text>N(6)-succinyl-L-lysyl-[protein] + NAD(+) + H2O = 2''-O-succinyl-ADP-D-ribose + nicotinamide + L-lysyl-[protein]</text>
        <dbReference type="Rhea" id="RHEA:47668"/>
        <dbReference type="Rhea" id="RHEA-COMP:9752"/>
        <dbReference type="Rhea" id="RHEA-COMP:11877"/>
        <dbReference type="ChEBI" id="CHEBI:15377"/>
        <dbReference type="ChEBI" id="CHEBI:17154"/>
        <dbReference type="ChEBI" id="CHEBI:29969"/>
        <dbReference type="ChEBI" id="CHEBI:57540"/>
        <dbReference type="ChEBI" id="CHEBI:87830"/>
        <dbReference type="ChEBI" id="CHEBI:87832"/>
    </reaction>
</comment>
<keyword evidence="3" id="KW-0862">Zinc</keyword>
<reference evidence="6 7" key="2">
    <citation type="journal article" date="2015" name="Syst. Appl. Microbiol.">
        <title>Nitrincola nitratireducens sp. nov. isolated from a haloalkaline crater lake.</title>
        <authorList>
            <person name="Singh A."/>
            <person name="Vaidya B."/>
            <person name="Tanuku N.R."/>
            <person name="Pinnaka A.K."/>
        </authorList>
    </citation>
    <scope>NUCLEOTIDE SEQUENCE [LARGE SCALE GENOMIC DNA]</scope>
    <source>
        <strain evidence="6 7">AK23</strain>
    </source>
</reference>
<dbReference type="EMBL" id="AONB01000001">
    <property type="protein sequence ID" value="EXJ12955.1"/>
    <property type="molecule type" value="Genomic_DNA"/>
</dbReference>
<dbReference type="InterPro" id="IPR027546">
    <property type="entry name" value="Sirtuin_class_III"/>
</dbReference>
<dbReference type="GO" id="GO:0070403">
    <property type="term" value="F:NAD+ binding"/>
    <property type="evidence" value="ECO:0007669"/>
    <property type="project" value="UniProtKB-UniRule"/>
</dbReference>
<keyword evidence="6" id="KW-0378">Hydrolase</keyword>
<dbReference type="Gene3D" id="3.30.1600.10">
    <property type="entry name" value="SIR2/SIRT2 'Small Domain"/>
    <property type="match status" value="1"/>
</dbReference>
<feature type="binding site" evidence="3">
    <location>
        <position position="228"/>
    </location>
    <ligand>
        <name>NAD(+)</name>
        <dbReference type="ChEBI" id="CHEBI:57540"/>
    </ligand>
</feature>
<feature type="binding site" evidence="3">
    <location>
        <begin position="101"/>
        <end position="104"/>
    </location>
    <ligand>
        <name>NAD(+)</name>
        <dbReference type="ChEBI" id="CHEBI:57540"/>
    </ligand>
</feature>
<dbReference type="AlphaFoldDB" id="W9VRC4"/>
<feature type="binding site" evidence="3">
    <location>
        <begin position="17"/>
        <end position="36"/>
    </location>
    <ligand>
        <name>NAD(+)</name>
        <dbReference type="ChEBI" id="CHEBI:57540"/>
    </ligand>
</feature>
<dbReference type="InterPro" id="IPR029035">
    <property type="entry name" value="DHS-like_NAD/FAD-binding_dom"/>
</dbReference>
<evidence type="ECO:0000256" key="1">
    <source>
        <dbReference type="ARBA" id="ARBA00022679"/>
    </source>
</evidence>
<dbReference type="GO" id="GO:0008270">
    <property type="term" value="F:zinc ion binding"/>
    <property type="evidence" value="ECO:0007669"/>
    <property type="project" value="UniProtKB-UniRule"/>
</dbReference>
<evidence type="ECO:0000313" key="7">
    <source>
        <dbReference type="Proteomes" id="UP000019464"/>
    </source>
</evidence>
<feature type="binding site" evidence="3">
    <location>
        <begin position="186"/>
        <end position="188"/>
    </location>
    <ligand>
        <name>NAD(+)</name>
        <dbReference type="ChEBI" id="CHEBI:57540"/>
    </ligand>
</feature>
<sequence length="241" mass="26768">MLRDTLMQYRNIVVLTGAGISAESGIKTFRDSNGLWEEHRIEDVATPEGFARDPELVYQFYNQRRAQLKQAEIKPNAAHLALAEFEQRHVSMGGRFTLITQNVDNLHQRAGSLNILTMHGELQSALCLTSGKAQTWTEDLTNQDRCSCCQPPSAMRPNIVWFGEVPYGLDECFECVSESDVFISIGTSGKVYPAAGFMSVAKTAGAHTVELNMEQTSHTFDEGIYGPASKVVVEYLNSIRI</sequence>
<keyword evidence="1" id="KW-0808">Transferase</keyword>
<keyword evidence="7" id="KW-1185">Reference proteome</keyword>
<comment type="caution">
    <text evidence="6">The sequence shown here is derived from an EMBL/GenBank/DDBJ whole genome shotgun (WGS) entry which is preliminary data.</text>
</comment>
<dbReference type="Proteomes" id="UP000019464">
    <property type="component" value="Unassembled WGS sequence"/>
</dbReference>
<evidence type="ECO:0000259" key="5">
    <source>
        <dbReference type="PROSITE" id="PS50305"/>
    </source>
</evidence>
<dbReference type="InterPro" id="IPR003000">
    <property type="entry name" value="Sirtuin"/>
</dbReference>
<dbReference type="CDD" id="cd01412">
    <property type="entry name" value="SIRT5_Af1_CobB"/>
    <property type="match status" value="1"/>
</dbReference>
<name>W9VRC4_9GAMM</name>
<dbReference type="STRING" id="1229521.D791_00298"/>
<feature type="binding site" evidence="3">
    <location>
        <position position="61"/>
    </location>
    <ligand>
        <name>substrate</name>
    </ligand>
</feature>
<evidence type="ECO:0000256" key="2">
    <source>
        <dbReference type="ARBA" id="ARBA00023027"/>
    </source>
</evidence>
<dbReference type="GO" id="GO:0036054">
    <property type="term" value="F:protein-malonyllysine demalonylase activity"/>
    <property type="evidence" value="ECO:0007669"/>
    <property type="project" value="InterPro"/>
</dbReference>
<dbReference type="EC" id="2.3.1.286" evidence="3"/>
<keyword evidence="3" id="KW-0479">Metal-binding</keyword>
<evidence type="ECO:0000256" key="3">
    <source>
        <dbReference type="HAMAP-Rule" id="MF_01121"/>
    </source>
</evidence>
<organism evidence="6 7">
    <name type="scientific">Nitrincola nitratireducens</name>
    <dbReference type="NCBI Taxonomy" id="1229521"/>
    <lineage>
        <taxon>Bacteria</taxon>
        <taxon>Pseudomonadati</taxon>
        <taxon>Pseudomonadota</taxon>
        <taxon>Gammaproteobacteria</taxon>
        <taxon>Oceanospirillales</taxon>
        <taxon>Oceanospirillaceae</taxon>
        <taxon>Nitrincola</taxon>
    </lineage>
</organism>
<dbReference type="PANTHER" id="PTHR11085:SF4">
    <property type="entry name" value="NAD-DEPENDENT PROTEIN DEACYLASE"/>
    <property type="match status" value="1"/>
</dbReference>
<dbReference type="GO" id="GO:0036055">
    <property type="term" value="F:protein-succinyllysine desuccinylase activity"/>
    <property type="evidence" value="ECO:0007669"/>
    <property type="project" value="UniProtKB-UniRule"/>
</dbReference>
<dbReference type="PATRIC" id="fig|1229521.3.peg.308"/>
<proteinExistence type="inferred from homology"/>
<dbReference type="NCBIfam" id="NF001755">
    <property type="entry name" value="PRK00481.1-5"/>
    <property type="match status" value="1"/>
</dbReference>
<comment type="caution">
    <text evidence="3 4">Lacks conserved residue(s) required for the propagation of feature annotation.</text>
</comment>
<feature type="binding site" evidence="3">
    <location>
        <position position="64"/>
    </location>
    <ligand>
        <name>substrate</name>
    </ligand>
</feature>
<dbReference type="GO" id="GO:0005737">
    <property type="term" value="C:cytoplasm"/>
    <property type="evidence" value="ECO:0007669"/>
    <property type="project" value="UniProtKB-SubCell"/>
</dbReference>
<feature type="domain" description="Deacetylase sirtuin-type" evidence="5">
    <location>
        <begin position="1"/>
        <end position="241"/>
    </location>
</feature>
<dbReference type="InterPro" id="IPR026591">
    <property type="entry name" value="Sirtuin_cat_small_dom_sf"/>
</dbReference>
<comment type="catalytic activity">
    <reaction evidence="3">
        <text>N(6)-acetyl-L-lysyl-[protein] + NAD(+) + H2O = 2''-O-acetyl-ADP-D-ribose + nicotinamide + L-lysyl-[protein]</text>
        <dbReference type="Rhea" id="RHEA:43636"/>
        <dbReference type="Rhea" id="RHEA-COMP:9752"/>
        <dbReference type="Rhea" id="RHEA-COMP:10731"/>
        <dbReference type="ChEBI" id="CHEBI:15377"/>
        <dbReference type="ChEBI" id="CHEBI:17154"/>
        <dbReference type="ChEBI" id="CHEBI:29969"/>
        <dbReference type="ChEBI" id="CHEBI:57540"/>
        <dbReference type="ChEBI" id="CHEBI:61930"/>
        <dbReference type="ChEBI" id="CHEBI:83767"/>
        <dbReference type="EC" id="2.3.1.286"/>
    </reaction>
</comment>
<accession>W9VRC4</accession>
<dbReference type="PROSITE" id="PS50305">
    <property type="entry name" value="SIRTUIN"/>
    <property type="match status" value="1"/>
</dbReference>
<dbReference type="SUPFAM" id="SSF52467">
    <property type="entry name" value="DHS-like NAD/FAD-binding domain"/>
    <property type="match status" value="1"/>
</dbReference>
<reference evidence="7" key="1">
    <citation type="submission" date="2012-11" db="EMBL/GenBank/DDBJ databases">
        <authorList>
            <person name="Singh A."/>
            <person name="Pinnaka A.K."/>
            <person name="Vaidya B."/>
        </authorList>
    </citation>
    <scope>NUCLEOTIDE SEQUENCE [LARGE SCALE GENOMIC DNA]</scope>
    <source>
        <strain evidence="7">AK23</strain>
    </source>
</reference>
<comment type="cofactor">
    <cofactor evidence="3">
        <name>Zn(2+)</name>
        <dbReference type="ChEBI" id="CHEBI:29105"/>
    </cofactor>
    <text evidence="3">Binds 1 zinc ion per subunit.</text>
</comment>
<comment type="domain">
    <text evidence="3">2 residues (Tyr-61 and Arg-64) present in a large hydrophobic pocket are probably involved in substrate specificity. They are important for desuccinylation activity, but dispensable for deacetylation activity.</text>
</comment>
<comment type="subcellular location">
    <subcellularLocation>
        <location evidence="3">Cytoplasm</location>
    </subcellularLocation>
</comment>